<dbReference type="PROSITE" id="PS51775">
    <property type="entry name" value="GTD_BINDING"/>
    <property type="match status" value="1"/>
</dbReference>
<sequence length="565" mass="63943">MAENNTNSEMPETNITGLKEALSAQQQLLQKLYAELDVERESSATAVSEALSMILRLQGEKSAVVMEASQYKRMTEEELCHAEETLAIYEDMMYQKEVEISALEFQVQAYKCKLQSLGCDDLGDSECKYQENLSLLRSMEMGSNGSVRKLKSLPALTKQRSLNTSDKVLRIIDEKADQEVNDQSWVLRKNSGKSDVGGDFESYWEQIRRLEERVKEISDYKDGGGRGSTNLKGVSRSSSLLLSQLSSSTSCDPRRYDINTILDQLKDSKTAPERKDVANSGRTSCVYDIYEVRDISEDCKSSTNEEKRNKKLVWEGENRLGKPDPVVEQIFESNVKDETEWVKPMLVGAKQEKRPRNTRDASVECKLTHFQPTANVADFQKLSKRIECLEAERNNTSQEIVRDGGEDQLNLLREIHRQLNSIKSEMTSLKAEKSSQHEDSCLVSLKDVSYFTLYPQLKASHFIAAAALHPHRCFSLGCRLCRRQRCVSLRRHRLCFSLRRRRRVTAAAASRLFVAAAASHYLISSRAYLKSLVLVSGTAHFRVSHFNKVIVAPKRAAGGTMESFL</sequence>
<dbReference type="GO" id="GO:0080115">
    <property type="term" value="F:myosin XI tail binding"/>
    <property type="evidence" value="ECO:0007669"/>
    <property type="project" value="UniProtKB-ARBA"/>
</dbReference>
<keyword evidence="2" id="KW-0812">Transmembrane</keyword>
<evidence type="ECO:0000259" key="6">
    <source>
        <dbReference type="PROSITE" id="PS51775"/>
    </source>
</evidence>
<gene>
    <name evidence="7" type="ORF">LWI29_032019</name>
</gene>
<dbReference type="EMBL" id="JAUESC010000388">
    <property type="protein sequence ID" value="KAK0572474.1"/>
    <property type="molecule type" value="Genomic_DNA"/>
</dbReference>
<evidence type="ECO:0000256" key="1">
    <source>
        <dbReference type="ARBA" id="ARBA00004370"/>
    </source>
</evidence>
<dbReference type="PANTHER" id="PTHR31422">
    <property type="entry name" value="BNAANNG28530D PROTEIN"/>
    <property type="match status" value="1"/>
</dbReference>
<comment type="caution">
    <text evidence="7">The sequence shown here is derived from an EMBL/GenBank/DDBJ whole genome shotgun (WGS) entry which is preliminary data.</text>
</comment>
<evidence type="ECO:0000256" key="2">
    <source>
        <dbReference type="ARBA" id="ARBA00022692"/>
    </source>
</evidence>
<dbReference type="AlphaFoldDB" id="A0AA39RFQ5"/>
<keyword evidence="5" id="KW-0175">Coiled coil</keyword>
<dbReference type="GO" id="GO:0016020">
    <property type="term" value="C:membrane"/>
    <property type="evidence" value="ECO:0007669"/>
    <property type="project" value="UniProtKB-SubCell"/>
</dbReference>
<dbReference type="InterPro" id="IPR007656">
    <property type="entry name" value="GTD-bd"/>
</dbReference>
<keyword evidence="4" id="KW-0472">Membrane</keyword>
<feature type="coiled-coil region" evidence="5">
    <location>
        <begin position="379"/>
        <end position="432"/>
    </location>
</feature>
<comment type="subcellular location">
    <subcellularLocation>
        <location evidence="1">Membrane</location>
    </subcellularLocation>
</comment>
<evidence type="ECO:0000313" key="8">
    <source>
        <dbReference type="Proteomes" id="UP001168877"/>
    </source>
</evidence>
<accession>A0AA39RFQ5</accession>
<evidence type="ECO:0000256" key="3">
    <source>
        <dbReference type="ARBA" id="ARBA00022989"/>
    </source>
</evidence>
<evidence type="ECO:0000256" key="5">
    <source>
        <dbReference type="SAM" id="Coils"/>
    </source>
</evidence>
<dbReference type="Proteomes" id="UP001168877">
    <property type="component" value="Unassembled WGS sequence"/>
</dbReference>
<keyword evidence="3" id="KW-1133">Transmembrane helix</keyword>
<evidence type="ECO:0000313" key="7">
    <source>
        <dbReference type="EMBL" id="KAK0572474.1"/>
    </source>
</evidence>
<proteinExistence type="predicted"/>
<keyword evidence="8" id="KW-1185">Reference proteome</keyword>
<dbReference type="Pfam" id="PF04576">
    <property type="entry name" value="Zein-binding"/>
    <property type="match status" value="1"/>
</dbReference>
<protein>
    <recommendedName>
        <fullName evidence="6">GTD-binding domain-containing protein</fullName>
    </recommendedName>
</protein>
<evidence type="ECO:0000256" key="4">
    <source>
        <dbReference type="ARBA" id="ARBA00023136"/>
    </source>
</evidence>
<name>A0AA39RFQ5_ACESA</name>
<reference evidence="7" key="1">
    <citation type="journal article" date="2022" name="Plant J.">
        <title>Strategies of tolerance reflected in two North American maple genomes.</title>
        <authorList>
            <person name="McEvoy S.L."/>
            <person name="Sezen U.U."/>
            <person name="Trouern-Trend A."/>
            <person name="McMahon S.M."/>
            <person name="Schaberg P.G."/>
            <person name="Yang J."/>
            <person name="Wegrzyn J.L."/>
            <person name="Swenson N.G."/>
        </authorList>
    </citation>
    <scope>NUCLEOTIDE SEQUENCE</scope>
    <source>
        <strain evidence="7">NS2018</strain>
    </source>
</reference>
<organism evidence="7 8">
    <name type="scientific">Acer saccharum</name>
    <name type="common">Sugar maple</name>
    <dbReference type="NCBI Taxonomy" id="4024"/>
    <lineage>
        <taxon>Eukaryota</taxon>
        <taxon>Viridiplantae</taxon>
        <taxon>Streptophyta</taxon>
        <taxon>Embryophyta</taxon>
        <taxon>Tracheophyta</taxon>
        <taxon>Spermatophyta</taxon>
        <taxon>Magnoliopsida</taxon>
        <taxon>eudicotyledons</taxon>
        <taxon>Gunneridae</taxon>
        <taxon>Pentapetalae</taxon>
        <taxon>rosids</taxon>
        <taxon>malvids</taxon>
        <taxon>Sapindales</taxon>
        <taxon>Sapindaceae</taxon>
        <taxon>Hippocastanoideae</taxon>
        <taxon>Acereae</taxon>
        <taxon>Acer</taxon>
    </lineage>
</organism>
<feature type="domain" description="GTD-binding" evidence="6">
    <location>
        <begin position="13"/>
        <end position="111"/>
    </location>
</feature>
<reference evidence="7" key="2">
    <citation type="submission" date="2023-06" db="EMBL/GenBank/DDBJ databases">
        <authorList>
            <person name="Swenson N.G."/>
            <person name="Wegrzyn J.L."/>
            <person name="Mcevoy S.L."/>
        </authorList>
    </citation>
    <scope>NUCLEOTIDE SEQUENCE</scope>
    <source>
        <strain evidence="7">NS2018</strain>
        <tissue evidence="7">Leaf</tissue>
    </source>
</reference>
<dbReference type="PANTHER" id="PTHR31422:SF1">
    <property type="entry name" value="GTD-BINDING DOMAIN-CONTAINING PROTEIN"/>
    <property type="match status" value="1"/>
</dbReference>